<gene>
    <name evidence="2" type="ORF">DYU05_19510</name>
</gene>
<reference evidence="2 3" key="1">
    <citation type="submission" date="2018-08" db="EMBL/GenBank/DDBJ databases">
        <title>Mucilaginibacter terrae sp. nov., isolated from manganese diggings.</title>
        <authorList>
            <person name="Huang Y."/>
            <person name="Zhou Z."/>
        </authorList>
    </citation>
    <scope>NUCLEOTIDE SEQUENCE [LARGE SCALE GENOMIC DNA]</scope>
    <source>
        <strain evidence="2 3">ZH6</strain>
    </source>
</reference>
<dbReference type="EMBL" id="QWDE01000005">
    <property type="protein sequence ID" value="RFZ81468.1"/>
    <property type="molecule type" value="Genomic_DNA"/>
</dbReference>
<name>A0A3E2NKF7_9SPHI</name>
<dbReference type="InterPro" id="IPR032557">
    <property type="entry name" value="DUF4935"/>
</dbReference>
<dbReference type="AlphaFoldDB" id="A0A3E2NKF7"/>
<evidence type="ECO:0000313" key="3">
    <source>
        <dbReference type="Proteomes" id="UP000260823"/>
    </source>
</evidence>
<dbReference type="Proteomes" id="UP000260823">
    <property type="component" value="Unassembled WGS sequence"/>
</dbReference>
<proteinExistence type="predicted"/>
<sequence length="427" mass="48923">MELESRNLFIDTQYLFSKGFNFESNEITSLIDLAAKGSIQVFMTDITNLEIVKKIKEQVQLAFFKINNSDSRILKSLPLYRKFLAVYSEEKSINALVSQYELFKTKCRITIISSGGIKFMQVFHDYVNEKPPFNSSSGKNRKAEFPDAFALATIKNWVKTNNTKAYLLSGDSDWQQFADNRHFFHLNELTAFIDILIRHEASLQDMTSFADQLIGIKKDKIEKHILQALKNRTYIGFASKREVEIQEHYIIAAQLSEKDILSVGRDGAIYQMQFLVTAVFKYWMLNFIFHGEERLFKGLEQEIVFLKHEFTISVDMTFSFKDAIPGSFKIVRDQAPATIEVAFEDGQALSLDDWALTLPVIVCGVSSGKLTENGTGSQHFHSFDEAVKVFPDLDIYHAGKRFTRALGNKISDDLRFETWKANDLYSS</sequence>
<dbReference type="Pfam" id="PF16289">
    <property type="entry name" value="PIN_12"/>
    <property type="match status" value="1"/>
</dbReference>
<keyword evidence="3" id="KW-1185">Reference proteome</keyword>
<evidence type="ECO:0000259" key="1">
    <source>
        <dbReference type="Pfam" id="PF16289"/>
    </source>
</evidence>
<feature type="domain" description="DUF4935" evidence="1">
    <location>
        <begin position="8"/>
        <end position="174"/>
    </location>
</feature>
<protein>
    <recommendedName>
        <fullName evidence="1">DUF4935 domain-containing protein</fullName>
    </recommendedName>
</protein>
<dbReference type="OrthoDB" id="9766796at2"/>
<dbReference type="RefSeq" id="WP_117384835.1">
    <property type="nucleotide sequence ID" value="NZ_QWDE01000005.1"/>
</dbReference>
<accession>A0A3E2NKF7</accession>
<organism evidence="2 3">
    <name type="scientific">Mucilaginibacter terrenus</name>
    <dbReference type="NCBI Taxonomy" id="2482727"/>
    <lineage>
        <taxon>Bacteria</taxon>
        <taxon>Pseudomonadati</taxon>
        <taxon>Bacteroidota</taxon>
        <taxon>Sphingobacteriia</taxon>
        <taxon>Sphingobacteriales</taxon>
        <taxon>Sphingobacteriaceae</taxon>
        <taxon>Mucilaginibacter</taxon>
    </lineage>
</organism>
<evidence type="ECO:0000313" key="2">
    <source>
        <dbReference type="EMBL" id="RFZ81468.1"/>
    </source>
</evidence>
<comment type="caution">
    <text evidence="2">The sequence shown here is derived from an EMBL/GenBank/DDBJ whole genome shotgun (WGS) entry which is preliminary data.</text>
</comment>